<dbReference type="AlphaFoldDB" id="A0AAW2E938"/>
<sequence>MKSVVAKAVHAFQLTEKYNAILFGWYFKGFELLRRYLVKHGLEINLEDLDFKAIDKEIEADKAEQAAQAAAVASEDPLVPEKEGTDDPTT</sequence>
<protein>
    <submittedName>
        <fullName evidence="2">Uncharacterized protein</fullName>
    </submittedName>
</protein>
<keyword evidence="3" id="KW-1185">Reference proteome</keyword>
<reference evidence="2 3" key="1">
    <citation type="submission" date="2024-01" db="EMBL/GenBank/DDBJ databases">
        <title>A telomere-to-telomere, gap-free genome of sweet tea (Lithocarpus litseifolius).</title>
        <authorList>
            <person name="Zhou J."/>
        </authorList>
    </citation>
    <scope>NUCLEOTIDE SEQUENCE [LARGE SCALE GENOMIC DNA]</scope>
    <source>
        <strain evidence="2">Zhou-2022a</strain>
        <tissue evidence="2">Leaf</tissue>
    </source>
</reference>
<organism evidence="2 3">
    <name type="scientific">Lithocarpus litseifolius</name>
    <dbReference type="NCBI Taxonomy" id="425828"/>
    <lineage>
        <taxon>Eukaryota</taxon>
        <taxon>Viridiplantae</taxon>
        <taxon>Streptophyta</taxon>
        <taxon>Embryophyta</taxon>
        <taxon>Tracheophyta</taxon>
        <taxon>Spermatophyta</taxon>
        <taxon>Magnoliopsida</taxon>
        <taxon>eudicotyledons</taxon>
        <taxon>Gunneridae</taxon>
        <taxon>Pentapetalae</taxon>
        <taxon>rosids</taxon>
        <taxon>fabids</taxon>
        <taxon>Fagales</taxon>
        <taxon>Fagaceae</taxon>
        <taxon>Lithocarpus</taxon>
    </lineage>
</organism>
<dbReference type="Proteomes" id="UP001459277">
    <property type="component" value="Unassembled WGS sequence"/>
</dbReference>
<dbReference type="EMBL" id="JAZDWU010000001">
    <property type="protein sequence ID" value="KAL0017641.1"/>
    <property type="molecule type" value="Genomic_DNA"/>
</dbReference>
<evidence type="ECO:0000313" key="3">
    <source>
        <dbReference type="Proteomes" id="UP001459277"/>
    </source>
</evidence>
<name>A0AAW2E938_9ROSI</name>
<proteinExistence type="predicted"/>
<evidence type="ECO:0000313" key="2">
    <source>
        <dbReference type="EMBL" id="KAL0017641.1"/>
    </source>
</evidence>
<gene>
    <name evidence="2" type="ORF">SO802_004710</name>
</gene>
<evidence type="ECO:0000256" key="1">
    <source>
        <dbReference type="SAM" id="MobiDB-lite"/>
    </source>
</evidence>
<feature type="region of interest" description="Disordered" evidence="1">
    <location>
        <begin position="69"/>
        <end position="90"/>
    </location>
</feature>
<comment type="caution">
    <text evidence="2">The sequence shown here is derived from an EMBL/GenBank/DDBJ whole genome shotgun (WGS) entry which is preliminary data.</text>
</comment>
<feature type="compositionally biased region" description="Basic and acidic residues" evidence="1">
    <location>
        <begin position="79"/>
        <end position="90"/>
    </location>
</feature>
<accession>A0AAW2E938</accession>